<dbReference type="Proteomes" id="UP000636264">
    <property type="component" value="Unassembled WGS sequence"/>
</dbReference>
<evidence type="ECO:0000313" key="2">
    <source>
        <dbReference type="EMBL" id="GGA76548.1"/>
    </source>
</evidence>
<dbReference type="Gene3D" id="1.20.1530.20">
    <property type="match status" value="1"/>
</dbReference>
<keyword evidence="1" id="KW-0472">Membrane</keyword>
<keyword evidence="1" id="KW-1133">Transmembrane helix</keyword>
<accession>A0A916RY61</accession>
<evidence type="ECO:0000313" key="3">
    <source>
        <dbReference type="Proteomes" id="UP000636264"/>
    </source>
</evidence>
<comment type="caution">
    <text evidence="2">The sequence shown here is derived from an EMBL/GenBank/DDBJ whole genome shotgun (WGS) entry which is preliminary data.</text>
</comment>
<dbReference type="Pfam" id="PF13593">
    <property type="entry name" value="SBF_like"/>
    <property type="match status" value="1"/>
</dbReference>
<keyword evidence="3" id="KW-1185">Reference proteome</keyword>
<dbReference type="InterPro" id="IPR038770">
    <property type="entry name" value="Na+/solute_symporter_sf"/>
</dbReference>
<gene>
    <name evidence="2" type="ORF">GCM10011385_33200</name>
</gene>
<proteinExistence type="predicted"/>
<dbReference type="PROSITE" id="PS51257">
    <property type="entry name" value="PROKAR_LIPOPROTEIN"/>
    <property type="match status" value="1"/>
</dbReference>
<evidence type="ECO:0000256" key="1">
    <source>
        <dbReference type="SAM" id="Phobius"/>
    </source>
</evidence>
<name>A0A916RY61_9HYPH</name>
<sequence length="113" mass="11973">MARGVIGGNKIVDFVRPIALNLTNALFGCRDSSSLRQHTLLGVSLLFFLYGAKLSTATIAQGLTNWSLQSLCLLCTFLLLPALTFAISPLTASLLPAAVSVGFLYIGCLPSEL</sequence>
<organism evidence="2 3">
    <name type="scientific">Nitratireductor aestuarii</name>
    <dbReference type="NCBI Taxonomy" id="1735103"/>
    <lineage>
        <taxon>Bacteria</taxon>
        <taxon>Pseudomonadati</taxon>
        <taxon>Pseudomonadota</taxon>
        <taxon>Alphaproteobacteria</taxon>
        <taxon>Hyphomicrobiales</taxon>
        <taxon>Phyllobacteriaceae</taxon>
        <taxon>Nitratireductor</taxon>
    </lineage>
</organism>
<dbReference type="AlphaFoldDB" id="A0A916RY61"/>
<feature type="transmembrane region" description="Helical" evidence="1">
    <location>
        <begin position="40"/>
        <end position="60"/>
    </location>
</feature>
<dbReference type="RefSeq" id="WP_188722227.1">
    <property type="nucleotide sequence ID" value="NZ_BMIF01000012.1"/>
</dbReference>
<dbReference type="EMBL" id="BMIF01000012">
    <property type="protein sequence ID" value="GGA76548.1"/>
    <property type="molecule type" value="Genomic_DNA"/>
</dbReference>
<reference evidence="2" key="1">
    <citation type="journal article" date="2014" name="Int. J. Syst. Evol. Microbiol.">
        <title>Complete genome sequence of Corynebacterium casei LMG S-19264T (=DSM 44701T), isolated from a smear-ripened cheese.</title>
        <authorList>
            <consortium name="US DOE Joint Genome Institute (JGI-PGF)"/>
            <person name="Walter F."/>
            <person name="Albersmeier A."/>
            <person name="Kalinowski J."/>
            <person name="Ruckert C."/>
        </authorList>
    </citation>
    <scope>NUCLEOTIDE SEQUENCE</scope>
    <source>
        <strain evidence="2">CGMCC 1.15320</strain>
    </source>
</reference>
<protein>
    <submittedName>
        <fullName evidence="2">Uncharacterized protein</fullName>
    </submittedName>
</protein>
<dbReference type="InterPro" id="IPR016833">
    <property type="entry name" value="Put_Na-Bile_cotransptr"/>
</dbReference>
<keyword evidence="1" id="KW-0812">Transmembrane</keyword>
<reference evidence="2" key="2">
    <citation type="submission" date="2020-09" db="EMBL/GenBank/DDBJ databases">
        <authorList>
            <person name="Sun Q."/>
            <person name="Zhou Y."/>
        </authorList>
    </citation>
    <scope>NUCLEOTIDE SEQUENCE</scope>
    <source>
        <strain evidence="2">CGMCC 1.15320</strain>
    </source>
</reference>